<sequence>MPYTADAGSPEVEIASDAFITSFLTDPRRRHFDLREMLDSNKDGLKIEAMKRIINLVARGKEASDLFAAVVKNVASKNPELKKLVYLYLTRYGEEQQDLALLSISTFQKALKDPNQLIRASALRVLSSIRVPIIVPIMMLVIRESARDMSPYVRKVAAHAIPKLYQLDADQKDQLVDIISQLLGDMTTLVIGSAVNAFEEVCPERFDLIHKHYRKLCALLIDVDEWGQVTIINMFTRYARAHFTDPNRSRPTSDSEMEDSTSEESDSAQSEKSARRANPADPDLTLLLTSAKPLLQSRNSAVVLAVAQLFYYLAPKEEVNSIARPLVRLLRSYREMQFVVLTCIASISTERSAMFEPFLKSFFVRSSDAIQVKLLKLEILTNIAKPSNIGVILRELQTYVMTFDKDFTAETINAIGRCACNIEEVRDSCLKGLVSFMANPNDLVVAQSVIVIKNLLQHELSHHRDIIVTMAKLFDKVQVPTARASILWLVGEYNEEVPFVAPDVLRKVARTFAQEEEVVKLQAVNLAVKLLLRCPAKTELLADYVLNLARYDQSYDIRDRVRFLRNLLNSSTLNNRFTAIAKRLCCVPKPVPSMFSGFVGREPFQLGTLSHLLNQRCVRYNDLPPFAEIPSDPSLRDVGESAFQDKGMLQKLENLRQAHPAMDSADFDEIPGEAFEDSASSDEGSSEDGTEQESDGTDDSESDSTGETEDSEDEFSESSTEIEPVGLKSEVGNFANEARKASLHLSKVEDKSKETAKHSAKPMDLLIDVDDFAESIGVVPLAPSQLVGSPLRPSPSPNGKLGNRTFPLVAASYFHEQGREIVNKVAGRGVRVTCRFTRVPHLSLDSACSVELQLHNQSERPIELVRLLEQCPSNIQVYGLSDVSNLQAGRCASVTLGICFGDSTQPVSFTMAVDDQVPTNFSFTAPVGEQLQPIELTVEEFTSLQIELRGLNENQSKLTPKVRNSQHVQSGVLRMANVYPLSSTDDTMRFSAQTLAGKQPLLISIRHPEVRDESQWLTVNCENVVICSILFKQLKAFLE</sequence>
<evidence type="ECO:0000259" key="13">
    <source>
        <dbReference type="SMART" id="SM01355"/>
    </source>
</evidence>
<feature type="region of interest" description="Disordered" evidence="12">
    <location>
        <begin position="674"/>
        <end position="732"/>
    </location>
</feature>
<proteinExistence type="inferred from homology"/>
<organism evidence="14 15">
    <name type="scientific">Trichuris muris</name>
    <name type="common">Mouse whipworm</name>
    <dbReference type="NCBI Taxonomy" id="70415"/>
    <lineage>
        <taxon>Eukaryota</taxon>
        <taxon>Metazoa</taxon>
        <taxon>Ecdysozoa</taxon>
        <taxon>Nematoda</taxon>
        <taxon>Enoplea</taxon>
        <taxon>Dorylaimia</taxon>
        <taxon>Trichinellida</taxon>
        <taxon>Trichuridae</taxon>
        <taxon>Trichuris</taxon>
    </lineage>
</organism>
<dbReference type="InterPro" id="IPR056314">
    <property type="entry name" value="AP3B1/2_C"/>
</dbReference>
<dbReference type="InterPro" id="IPR026739">
    <property type="entry name" value="AP_beta"/>
</dbReference>
<evidence type="ECO:0000256" key="5">
    <source>
        <dbReference type="ARBA" id="ARBA00022553"/>
    </source>
</evidence>
<evidence type="ECO:0000256" key="1">
    <source>
        <dbReference type="ARBA" id="ARBA00004145"/>
    </source>
</evidence>
<evidence type="ECO:0000256" key="6">
    <source>
        <dbReference type="ARBA" id="ARBA00022927"/>
    </source>
</evidence>
<dbReference type="SMART" id="SM01355">
    <property type="entry name" value="AP3B1_C"/>
    <property type="match status" value="1"/>
</dbReference>
<evidence type="ECO:0000256" key="3">
    <source>
        <dbReference type="ARBA" id="ARBA00006613"/>
    </source>
</evidence>
<dbReference type="Gene3D" id="1.25.10.10">
    <property type="entry name" value="Leucine-rich Repeat Variant"/>
    <property type="match status" value="1"/>
</dbReference>
<dbReference type="InterPro" id="IPR016024">
    <property type="entry name" value="ARM-type_fold"/>
</dbReference>
<dbReference type="GO" id="GO:0030665">
    <property type="term" value="C:clathrin-coated vesicle membrane"/>
    <property type="evidence" value="ECO:0007669"/>
    <property type="project" value="UniProtKB-SubCell"/>
</dbReference>
<dbReference type="GO" id="GO:0016192">
    <property type="term" value="P:vesicle-mediated transport"/>
    <property type="evidence" value="ECO:0007669"/>
    <property type="project" value="InterPro"/>
</dbReference>
<keyword evidence="14" id="KW-1185">Reference proteome</keyword>
<dbReference type="GO" id="GO:0005794">
    <property type="term" value="C:Golgi apparatus"/>
    <property type="evidence" value="ECO:0007669"/>
    <property type="project" value="UniProtKB-SubCell"/>
</dbReference>
<evidence type="ECO:0000256" key="11">
    <source>
        <dbReference type="PIRNR" id="PIRNR037096"/>
    </source>
</evidence>
<evidence type="ECO:0000256" key="10">
    <source>
        <dbReference type="ARBA" id="ARBA00023570"/>
    </source>
</evidence>
<comment type="similarity">
    <text evidence="3 11">Belongs to the adaptor complexes large subunit family.</text>
</comment>
<dbReference type="Pfam" id="PF01602">
    <property type="entry name" value="Adaptin_N"/>
    <property type="match status" value="1"/>
</dbReference>
<evidence type="ECO:0000313" key="15">
    <source>
        <dbReference type="WBParaSite" id="TMUE_2000008590.1"/>
    </source>
</evidence>
<dbReference type="InterPro" id="IPR002553">
    <property type="entry name" value="Clathrin/coatomer_adapt-like_N"/>
</dbReference>
<dbReference type="InterPro" id="IPR011989">
    <property type="entry name" value="ARM-like"/>
</dbReference>
<dbReference type="PANTHER" id="PTHR11134">
    <property type="entry name" value="ADAPTOR COMPLEX SUBUNIT BETA FAMILY MEMBER"/>
    <property type="match status" value="1"/>
</dbReference>
<dbReference type="InterPro" id="IPR026740">
    <property type="entry name" value="AP3_beta"/>
</dbReference>
<dbReference type="SUPFAM" id="SSF48371">
    <property type="entry name" value="ARM repeat"/>
    <property type="match status" value="1"/>
</dbReference>
<reference evidence="15" key="1">
    <citation type="submission" date="2019-12" db="UniProtKB">
        <authorList>
            <consortium name="WormBaseParasite"/>
        </authorList>
    </citation>
    <scope>IDENTIFICATION</scope>
</reference>
<evidence type="ECO:0000313" key="14">
    <source>
        <dbReference type="Proteomes" id="UP000046395"/>
    </source>
</evidence>
<comment type="subcellular location">
    <subcellularLocation>
        <location evidence="1">Cytoplasmic vesicle</location>
        <location evidence="1">Clathrin-coated vesicle membrane</location>
        <topology evidence="1">Peripheral membrane protein</topology>
        <orientation evidence="1">Cytoplasmic side</orientation>
    </subcellularLocation>
    <subcellularLocation>
        <location evidence="2">Golgi apparatus</location>
    </subcellularLocation>
</comment>
<feature type="region of interest" description="Disordered" evidence="12">
    <location>
        <begin position="245"/>
        <end position="278"/>
    </location>
</feature>
<feature type="domain" description="AP-3 complex subunit beta C-terminal" evidence="13">
    <location>
        <begin position="759"/>
        <end position="905"/>
    </location>
</feature>
<dbReference type="Pfam" id="PF24080">
    <property type="entry name" value="AP3B1_C_2"/>
    <property type="match status" value="1"/>
</dbReference>
<dbReference type="PIRSF" id="PIRSF037096">
    <property type="entry name" value="AP3_complex_beta"/>
    <property type="match status" value="1"/>
</dbReference>
<evidence type="ECO:0000256" key="8">
    <source>
        <dbReference type="ARBA" id="ARBA00023136"/>
    </source>
</evidence>
<dbReference type="Pfam" id="PF14796">
    <property type="entry name" value="AP3B1_C"/>
    <property type="match status" value="1"/>
</dbReference>
<accession>A0A5S6QMZ7</accession>
<comment type="function">
    <text evidence="10">Subunit of non-clathrin- and clathrin-associated adaptor protein complex 3 (AP-3) that plays a role in protein sorting in the late-Golgi/trans-Golgi network (TGN) and/or endosomes. The AP complexes mediate both the recruitment of clathrin to membranes and the recognition of sorting signals within the cytosolic tails of transmembrane cargo molecules. AP-3 appears to be involved in the sorting of a subset of transmembrane proteins targeted to lysosomes and lysosome-related organelles. In concert with the BLOC-1 complex, AP-3 is required to target cargos into vesicles assembled at cell bodies for delivery into neurites and nerve terminals.</text>
</comment>
<keyword evidence="8 11" id="KW-0472">Membrane</keyword>
<evidence type="ECO:0000256" key="4">
    <source>
        <dbReference type="ARBA" id="ARBA00022448"/>
    </source>
</evidence>
<keyword evidence="4 11" id="KW-0813">Transport</keyword>
<evidence type="ECO:0000256" key="9">
    <source>
        <dbReference type="ARBA" id="ARBA00023329"/>
    </source>
</evidence>
<dbReference type="InterPro" id="IPR029390">
    <property type="entry name" value="AP3B_C"/>
</dbReference>
<keyword evidence="5" id="KW-0597">Phosphoprotein</keyword>
<feature type="compositionally biased region" description="Acidic residues" evidence="12">
    <location>
        <begin position="255"/>
        <end position="266"/>
    </location>
</feature>
<dbReference type="GO" id="GO:0030123">
    <property type="term" value="C:AP-3 adaptor complex"/>
    <property type="evidence" value="ECO:0007669"/>
    <property type="project" value="UniProtKB-UniRule"/>
</dbReference>
<keyword evidence="7" id="KW-0333">Golgi apparatus</keyword>
<protein>
    <recommendedName>
        <fullName evidence="11">AP-3 complex subunit beta</fullName>
    </recommendedName>
</protein>
<name>A0A5S6QMZ7_TRIMR</name>
<feature type="compositionally biased region" description="Acidic residues" evidence="12">
    <location>
        <begin position="674"/>
        <end position="716"/>
    </location>
</feature>
<evidence type="ECO:0000256" key="7">
    <source>
        <dbReference type="ARBA" id="ARBA00023034"/>
    </source>
</evidence>
<dbReference type="Proteomes" id="UP000046395">
    <property type="component" value="Unassembled WGS sequence"/>
</dbReference>
<evidence type="ECO:0000256" key="12">
    <source>
        <dbReference type="SAM" id="MobiDB-lite"/>
    </source>
</evidence>
<dbReference type="WBParaSite" id="TMUE_2000008590.1">
    <property type="protein sequence ID" value="TMUE_2000008590.1"/>
    <property type="gene ID" value="WBGene00289761"/>
</dbReference>
<keyword evidence="6 11" id="KW-0653">Protein transport</keyword>
<dbReference type="AlphaFoldDB" id="A0A5S6QMZ7"/>
<keyword evidence="9" id="KW-0968">Cytoplasmic vesicle</keyword>
<dbReference type="GO" id="GO:0006886">
    <property type="term" value="P:intracellular protein transport"/>
    <property type="evidence" value="ECO:0007669"/>
    <property type="project" value="InterPro"/>
</dbReference>
<dbReference type="STRING" id="70415.A0A5S6QMZ7"/>
<evidence type="ECO:0000256" key="2">
    <source>
        <dbReference type="ARBA" id="ARBA00004555"/>
    </source>
</evidence>